<proteinExistence type="inferred from homology"/>
<dbReference type="InterPro" id="IPR036874">
    <property type="entry name" value="Carbonic_anhydrase_sf"/>
</dbReference>
<protein>
    <recommendedName>
        <fullName evidence="3">carbonic anhydrase</fullName>
        <ecNumber evidence="3">4.2.1.1</ecNumber>
    </recommendedName>
</protein>
<dbReference type="Proteomes" id="UP001050808">
    <property type="component" value="Unassembled WGS sequence"/>
</dbReference>
<keyword evidence="9" id="KW-1185">Reference proteome</keyword>
<dbReference type="SUPFAM" id="SSF53056">
    <property type="entry name" value="beta-carbonic anhydrase, cab"/>
    <property type="match status" value="1"/>
</dbReference>
<evidence type="ECO:0000256" key="3">
    <source>
        <dbReference type="ARBA" id="ARBA00012925"/>
    </source>
</evidence>
<dbReference type="Pfam" id="PF00484">
    <property type="entry name" value="Pro_CA"/>
    <property type="match status" value="1"/>
</dbReference>
<reference evidence="8" key="1">
    <citation type="submission" date="2024-05" db="EMBL/GenBank/DDBJ databases">
        <title>Whole genome shotgun sequence of Streptomyces violascens NBRC 12920.</title>
        <authorList>
            <person name="Komaki H."/>
            <person name="Tamura T."/>
        </authorList>
    </citation>
    <scope>NUCLEOTIDE SEQUENCE</scope>
    <source>
        <strain evidence="8">NBRC 12920</strain>
    </source>
</reference>
<comment type="caution">
    <text evidence="8">The sequence shown here is derived from an EMBL/GenBank/DDBJ whole genome shotgun (WGS) entry which is preliminary data.</text>
</comment>
<evidence type="ECO:0000313" key="8">
    <source>
        <dbReference type="EMBL" id="GHI35835.1"/>
    </source>
</evidence>
<keyword evidence="4" id="KW-0479">Metal-binding</keyword>
<dbReference type="PANTHER" id="PTHR43175:SF3">
    <property type="entry name" value="CARBON DISULFIDE HYDROLASE"/>
    <property type="match status" value="1"/>
</dbReference>
<evidence type="ECO:0000256" key="2">
    <source>
        <dbReference type="ARBA" id="ARBA00006217"/>
    </source>
</evidence>
<dbReference type="InterPro" id="IPR001765">
    <property type="entry name" value="Carbonic_anhydrase"/>
</dbReference>
<evidence type="ECO:0000313" key="9">
    <source>
        <dbReference type="Proteomes" id="UP001050808"/>
    </source>
</evidence>
<keyword evidence="5" id="KW-0862">Zinc</keyword>
<evidence type="ECO:0000256" key="4">
    <source>
        <dbReference type="ARBA" id="ARBA00022723"/>
    </source>
</evidence>
<evidence type="ECO:0000256" key="5">
    <source>
        <dbReference type="ARBA" id="ARBA00022833"/>
    </source>
</evidence>
<evidence type="ECO:0000256" key="1">
    <source>
        <dbReference type="ARBA" id="ARBA00001947"/>
    </source>
</evidence>
<comment type="catalytic activity">
    <reaction evidence="7">
        <text>hydrogencarbonate + H(+) = CO2 + H2O</text>
        <dbReference type="Rhea" id="RHEA:10748"/>
        <dbReference type="ChEBI" id="CHEBI:15377"/>
        <dbReference type="ChEBI" id="CHEBI:15378"/>
        <dbReference type="ChEBI" id="CHEBI:16526"/>
        <dbReference type="ChEBI" id="CHEBI:17544"/>
        <dbReference type="EC" id="4.2.1.1"/>
    </reaction>
</comment>
<dbReference type="Gene3D" id="3.40.1050.10">
    <property type="entry name" value="Carbonic anhydrase"/>
    <property type="match status" value="1"/>
</dbReference>
<comment type="similarity">
    <text evidence="2">Belongs to the beta-class carbonic anhydrase family.</text>
</comment>
<dbReference type="PANTHER" id="PTHR43175">
    <property type="entry name" value="CARBONIC ANHYDRASE"/>
    <property type="match status" value="1"/>
</dbReference>
<name>A0ABQ3QEY5_9ACTN</name>
<gene>
    <name evidence="8" type="primary">cynT_1</name>
    <name evidence="8" type="ORF">Sviol_02430</name>
</gene>
<comment type="cofactor">
    <cofactor evidence="1">
        <name>Zn(2+)</name>
        <dbReference type="ChEBI" id="CHEBI:29105"/>
    </cofactor>
</comment>
<dbReference type="EC" id="4.2.1.1" evidence="3"/>
<comment type="function">
    <text evidence="6">Catalyzes the reversible hydration of carbon dioxide to form bicarbonate.</text>
</comment>
<dbReference type="SMART" id="SM00947">
    <property type="entry name" value="Pro_CA"/>
    <property type="match status" value="1"/>
</dbReference>
<organism evidence="8 9">
    <name type="scientific">Streptomyces violascens</name>
    <dbReference type="NCBI Taxonomy" id="67381"/>
    <lineage>
        <taxon>Bacteria</taxon>
        <taxon>Bacillati</taxon>
        <taxon>Actinomycetota</taxon>
        <taxon>Actinomycetes</taxon>
        <taxon>Kitasatosporales</taxon>
        <taxon>Streptomycetaceae</taxon>
        <taxon>Streptomyces</taxon>
    </lineage>
</organism>
<evidence type="ECO:0000256" key="6">
    <source>
        <dbReference type="ARBA" id="ARBA00024993"/>
    </source>
</evidence>
<evidence type="ECO:0000256" key="7">
    <source>
        <dbReference type="ARBA" id="ARBA00048348"/>
    </source>
</evidence>
<sequence>MPSSNFAPYLAHNKAFAATDAKDNVPAIPFIPFKQLYLITCVDPRVEPAAVLGTRLGEAIVARNIGGRVTPAVIKDLAWIVYLHENKTPDADWFEIAVIHHTDCGSRLLDDDALRAGYVARGGWDDKTSSAMAVLDPAKTVQADVAKLRSAPELGPGIENVRIGGYVYDLETGTVTTVAHPG</sequence>
<dbReference type="EMBL" id="BNDY01000002">
    <property type="protein sequence ID" value="GHI35835.1"/>
    <property type="molecule type" value="Genomic_DNA"/>
</dbReference>
<accession>A0ABQ3QEY5</accession>
<dbReference type="RefSeq" id="WP_189970885.1">
    <property type="nucleotide sequence ID" value="NZ_BMUA01000040.1"/>
</dbReference>